<dbReference type="EMBL" id="FQZO01000009">
    <property type="protein sequence ID" value="SHJ86551.1"/>
    <property type="molecule type" value="Genomic_DNA"/>
</dbReference>
<evidence type="ECO:0000256" key="5">
    <source>
        <dbReference type="ARBA" id="ARBA00022989"/>
    </source>
</evidence>
<evidence type="ECO:0000256" key="4">
    <source>
        <dbReference type="ARBA" id="ARBA00022801"/>
    </source>
</evidence>
<feature type="transmembrane region" description="Helical" evidence="7">
    <location>
        <begin position="274"/>
        <end position="292"/>
    </location>
</feature>
<dbReference type="InterPro" id="IPR050925">
    <property type="entry name" value="Rhomboid_protease_S54"/>
</dbReference>
<dbReference type="Gene3D" id="1.20.1540.10">
    <property type="entry name" value="Rhomboid-like"/>
    <property type="match status" value="1"/>
</dbReference>
<dbReference type="AlphaFoldDB" id="A0A1M6MSV3"/>
<dbReference type="STRING" id="1121298.SAMN05444401_4110"/>
<dbReference type="Proteomes" id="UP000184080">
    <property type="component" value="Unassembled WGS sequence"/>
</dbReference>
<evidence type="ECO:0000256" key="6">
    <source>
        <dbReference type="ARBA" id="ARBA00023136"/>
    </source>
</evidence>
<evidence type="ECO:0000313" key="9">
    <source>
        <dbReference type="EMBL" id="SHJ86551.1"/>
    </source>
</evidence>
<dbReference type="SUPFAM" id="SSF144091">
    <property type="entry name" value="Rhomboid-like"/>
    <property type="match status" value="1"/>
</dbReference>
<dbReference type="OrthoDB" id="9813074at2"/>
<gene>
    <name evidence="9" type="ORF">SAMN05444401_4110</name>
</gene>
<dbReference type="RefSeq" id="WP_073011311.1">
    <property type="nucleotide sequence ID" value="NZ_FQZO01000009.1"/>
</dbReference>
<keyword evidence="6 7" id="KW-0472">Membrane</keyword>
<dbReference type="Pfam" id="PF01694">
    <property type="entry name" value="Rhomboid"/>
    <property type="match status" value="1"/>
</dbReference>
<evidence type="ECO:0000259" key="8">
    <source>
        <dbReference type="Pfam" id="PF01694"/>
    </source>
</evidence>
<feature type="transmembrane region" description="Helical" evidence="7">
    <location>
        <begin position="298"/>
        <end position="315"/>
    </location>
</feature>
<evidence type="ECO:0000256" key="7">
    <source>
        <dbReference type="SAM" id="Phobius"/>
    </source>
</evidence>
<keyword evidence="3 7" id="KW-0812">Transmembrane</keyword>
<name>A0A1M6MSV3_9CLOT</name>
<feature type="transmembrane region" description="Helical" evidence="7">
    <location>
        <begin position="183"/>
        <end position="208"/>
    </location>
</feature>
<keyword evidence="4" id="KW-0378">Hydrolase</keyword>
<dbReference type="PANTHER" id="PTHR43731:SF14">
    <property type="entry name" value="PRESENILIN-ASSOCIATED RHOMBOID-LIKE PROTEIN, MITOCHONDRIAL"/>
    <property type="match status" value="1"/>
</dbReference>
<keyword evidence="9" id="KW-0645">Protease</keyword>
<dbReference type="GO" id="GO:0006508">
    <property type="term" value="P:proteolysis"/>
    <property type="evidence" value="ECO:0007669"/>
    <property type="project" value="UniProtKB-KW"/>
</dbReference>
<feature type="transmembrane region" description="Helical" evidence="7">
    <location>
        <begin position="137"/>
        <end position="160"/>
    </location>
</feature>
<dbReference type="InterPro" id="IPR035952">
    <property type="entry name" value="Rhomboid-like_sf"/>
</dbReference>
<reference evidence="9 10" key="1">
    <citation type="submission" date="2016-11" db="EMBL/GenBank/DDBJ databases">
        <authorList>
            <person name="Jaros S."/>
            <person name="Januszkiewicz K."/>
            <person name="Wedrychowicz H."/>
        </authorList>
    </citation>
    <scope>NUCLEOTIDE SEQUENCE [LARGE SCALE GENOMIC DNA]</scope>
    <source>
        <strain evidence="9 10">DSM 21864</strain>
    </source>
</reference>
<feature type="transmembrane region" description="Helical" evidence="7">
    <location>
        <begin position="244"/>
        <end position="262"/>
    </location>
</feature>
<comment type="similarity">
    <text evidence="2">Belongs to the peptidase S54 family.</text>
</comment>
<dbReference type="GO" id="GO:0004252">
    <property type="term" value="F:serine-type endopeptidase activity"/>
    <property type="evidence" value="ECO:0007669"/>
    <property type="project" value="InterPro"/>
</dbReference>
<dbReference type="PANTHER" id="PTHR43731">
    <property type="entry name" value="RHOMBOID PROTEASE"/>
    <property type="match status" value="1"/>
</dbReference>
<evidence type="ECO:0000256" key="3">
    <source>
        <dbReference type="ARBA" id="ARBA00022692"/>
    </source>
</evidence>
<keyword evidence="10" id="KW-1185">Reference proteome</keyword>
<evidence type="ECO:0000256" key="1">
    <source>
        <dbReference type="ARBA" id="ARBA00004141"/>
    </source>
</evidence>
<dbReference type="GO" id="GO:0016020">
    <property type="term" value="C:membrane"/>
    <property type="evidence" value="ECO:0007669"/>
    <property type="project" value="UniProtKB-SubCell"/>
</dbReference>
<accession>A0A1M6MSV3</accession>
<dbReference type="InterPro" id="IPR022764">
    <property type="entry name" value="Peptidase_S54_rhomboid_dom"/>
</dbReference>
<sequence length="318" mass="35863">MREEQEKRLFNKLIKSYGFAIEEYADLNSNNSSWAALKYTEQGVIAIVCIDAYNEDTNIMSLTRFLNEKNQPYYINAVIYTNNPQEYSSENQGYSKIIVHEHSNIILKYNEGTEFIVNLLKEDDNKKKVRIKRSSNLTLILISINVIIFLITAFVSRSILDIDAMVLYRFGAKENFSIAHGEYYRLLTAAFLHGGLMHITLNMYALYMLGDLIERIYGKIKYIAIYLLSAIASSYLSYRLSTSLSIGASGAIFGLLGAALVYGYKERNHIGKDFLRSILSVIVVNVVLGLSISNIDNFGHIGGLIGGIIIAVILYPRN</sequence>
<evidence type="ECO:0000313" key="10">
    <source>
        <dbReference type="Proteomes" id="UP000184080"/>
    </source>
</evidence>
<proteinExistence type="inferred from homology"/>
<feature type="domain" description="Peptidase S54 rhomboid" evidence="8">
    <location>
        <begin position="181"/>
        <end position="316"/>
    </location>
</feature>
<comment type="subcellular location">
    <subcellularLocation>
        <location evidence="1">Membrane</location>
        <topology evidence="1">Multi-pass membrane protein</topology>
    </subcellularLocation>
</comment>
<keyword evidence="5 7" id="KW-1133">Transmembrane helix</keyword>
<feature type="transmembrane region" description="Helical" evidence="7">
    <location>
        <begin position="220"/>
        <end position="238"/>
    </location>
</feature>
<organism evidence="9 10">
    <name type="scientific">Clostridium amylolyticum</name>
    <dbReference type="NCBI Taxonomy" id="1121298"/>
    <lineage>
        <taxon>Bacteria</taxon>
        <taxon>Bacillati</taxon>
        <taxon>Bacillota</taxon>
        <taxon>Clostridia</taxon>
        <taxon>Eubacteriales</taxon>
        <taxon>Clostridiaceae</taxon>
        <taxon>Clostridium</taxon>
    </lineage>
</organism>
<protein>
    <submittedName>
        <fullName evidence="9">Rhomboid protease GluP</fullName>
    </submittedName>
</protein>
<evidence type="ECO:0000256" key="2">
    <source>
        <dbReference type="ARBA" id="ARBA00009045"/>
    </source>
</evidence>